<keyword evidence="4" id="KW-1185">Reference proteome</keyword>
<accession>A0ABQ2XTI5</accession>
<sequence length="155" mass="15638">MTRSQRLAALAAGALLLVGIPVSGAHQRPPPDLGEPVVVERTGPGPGPARSSVPSPDSRATERTPTRSPTHGATTPSEEYAGEDAVPPAGAEQPNDTDPEQTDTAQPVPPKSPVPAGESSDDDPTPTYSPAASATSRTPSTPADDGDDDDTGGDD</sequence>
<evidence type="ECO:0000313" key="3">
    <source>
        <dbReference type="EMBL" id="GGX33599.1"/>
    </source>
</evidence>
<organism evidence="3 4">
    <name type="scientific">Streptomyces lomondensis</name>
    <dbReference type="NCBI Taxonomy" id="68229"/>
    <lineage>
        <taxon>Bacteria</taxon>
        <taxon>Bacillati</taxon>
        <taxon>Actinomycetota</taxon>
        <taxon>Actinomycetes</taxon>
        <taxon>Kitasatosporales</taxon>
        <taxon>Streptomycetaceae</taxon>
        <taxon>Streptomyces</taxon>
    </lineage>
</organism>
<dbReference type="Proteomes" id="UP000617743">
    <property type="component" value="Unassembled WGS sequence"/>
</dbReference>
<feature type="compositionally biased region" description="Acidic residues" evidence="1">
    <location>
        <begin position="144"/>
        <end position="155"/>
    </location>
</feature>
<dbReference type="EMBL" id="BMWC01000018">
    <property type="protein sequence ID" value="GGX33599.1"/>
    <property type="molecule type" value="Genomic_DNA"/>
</dbReference>
<gene>
    <name evidence="3" type="ORF">GCM10010383_74870</name>
</gene>
<comment type="caution">
    <text evidence="3">The sequence shown here is derived from an EMBL/GenBank/DDBJ whole genome shotgun (WGS) entry which is preliminary data.</text>
</comment>
<evidence type="ECO:0000256" key="1">
    <source>
        <dbReference type="SAM" id="MobiDB-lite"/>
    </source>
</evidence>
<feature type="chain" id="PRO_5046298320" description="Small secreted hydrophilic protein" evidence="2">
    <location>
        <begin position="26"/>
        <end position="155"/>
    </location>
</feature>
<feature type="compositionally biased region" description="Low complexity" evidence="1">
    <location>
        <begin position="125"/>
        <end position="143"/>
    </location>
</feature>
<feature type="signal peptide" evidence="2">
    <location>
        <begin position="1"/>
        <end position="25"/>
    </location>
</feature>
<proteinExistence type="predicted"/>
<evidence type="ECO:0008006" key="5">
    <source>
        <dbReference type="Google" id="ProtNLM"/>
    </source>
</evidence>
<evidence type="ECO:0000313" key="4">
    <source>
        <dbReference type="Proteomes" id="UP000617743"/>
    </source>
</evidence>
<feature type="region of interest" description="Disordered" evidence="1">
    <location>
        <begin position="22"/>
        <end position="155"/>
    </location>
</feature>
<reference evidence="4" key="1">
    <citation type="journal article" date="2019" name="Int. J. Syst. Evol. Microbiol.">
        <title>The Global Catalogue of Microorganisms (GCM) 10K type strain sequencing project: providing services to taxonomists for standard genome sequencing and annotation.</title>
        <authorList>
            <consortium name="The Broad Institute Genomics Platform"/>
            <consortium name="The Broad Institute Genome Sequencing Center for Infectious Disease"/>
            <person name="Wu L."/>
            <person name="Ma J."/>
        </authorList>
    </citation>
    <scope>NUCLEOTIDE SEQUENCE [LARGE SCALE GENOMIC DNA]</scope>
    <source>
        <strain evidence="4">JCM 4866</strain>
    </source>
</reference>
<name>A0ABQ2XTI5_9ACTN</name>
<feature type="compositionally biased region" description="Polar residues" evidence="1">
    <location>
        <begin position="66"/>
        <end position="77"/>
    </location>
</feature>
<dbReference type="RefSeq" id="WP_190054746.1">
    <property type="nucleotide sequence ID" value="NZ_BMWC01000018.1"/>
</dbReference>
<keyword evidence="2" id="KW-0732">Signal</keyword>
<evidence type="ECO:0000256" key="2">
    <source>
        <dbReference type="SAM" id="SignalP"/>
    </source>
</evidence>
<protein>
    <recommendedName>
        <fullName evidence="5">Small secreted hydrophilic protein</fullName>
    </recommendedName>
</protein>